<reference evidence="1" key="2">
    <citation type="submission" date="2025-08" db="UniProtKB">
        <authorList>
            <consortium name="Ensembl"/>
        </authorList>
    </citation>
    <scope>IDENTIFICATION</scope>
</reference>
<sequence length="33" mass="3583">MQLTVKALQGRECSLQMSSAFQTIALGQTPRST</sequence>
<dbReference type="Proteomes" id="UP000007648">
    <property type="component" value="Unassembled WGS sequence"/>
</dbReference>
<dbReference type="STRING" id="9305.ENSSHAP00000007811"/>
<dbReference type="eggNOG" id="KOG0001">
    <property type="taxonomic scope" value="Eukaryota"/>
</dbReference>
<name>G3VXA6_SARHA</name>
<reference evidence="1 2" key="1">
    <citation type="journal article" date="2011" name="Proc. Natl. Acad. Sci. U.S.A.">
        <title>Genetic diversity and population structure of the endangered marsupial Sarcophilus harrisii (Tasmanian devil).</title>
        <authorList>
            <person name="Miller W."/>
            <person name="Hayes V.M."/>
            <person name="Ratan A."/>
            <person name="Petersen D.C."/>
            <person name="Wittekindt N.E."/>
            <person name="Miller J."/>
            <person name="Walenz B."/>
            <person name="Knight J."/>
            <person name="Qi J."/>
            <person name="Zhao F."/>
            <person name="Wang Q."/>
            <person name="Bedoya-Reina O.C."/>
            <person name="Katiyar N."/>
            <person name="Tomsho L.P."/>
            <person name="Kasson L.M."/>
            <person name="Hardie R.A."/>
            <person name="Woodbridge P."/>
            <person name="Tindall E.A."/>
            <person name="Bertelsen M.F."/>
            <person name="Dixon D."/>
            <person name="Pyecroft S."/>
            <person name="Helgen K.M."/>
            <person name="Lesk A.M."/>
            <person name="Pringle T.H."/>
            <person name="Patterson N."/>
            <person name="Zhang Y."/>
            <person name="Kreiss A."/>
            <person name="Woods G.M."/>
            <person name="Jones M.E."/>
            <person name="Schuster S.C."/>
        </authorList>
    </citation>
    <scope>NUCLEOTIDE SEQUENCE [LARGE SCALE GENOMIC DNA]</scope>
</reference>
<proteinExistence type="predicted"/>
<protein>
    <submittedName>
        <fullName evidence="1">Uncharacterized protein</fullName>
    </submittedName>
</protein>
<gene>
    <name evidence="1" type="primary">UBL4A</name>
</gene>
<dbReference type="Ensembl" id="ENSSHAT00000007874.2">
    <property type="protein sequence ID" value="ENSSHAP00000007811.2"/>
    <property type="gene ID" value="ENSSHAG00000032311.1"/>
</dbReference>
<organism evidence="1 2">
    <name type="scientific">Sarcophilus harrisii</name>
    <name type="common">Tasmanian devil</name>
    <name type="synonym">Sarcophilus laniarius</name>
    <dbReference type="NCBI Taxonomy" id="9305"/>
    <lineage>
        <taxon>Eukaryota</taxon>
        <taxon>Metazoa</taxon>
        <taxon>Chordata</taxon>
        <taxon>Craniata</taxon>
        <taxon>Vertebrata</taxon>
        <taxon>Euteleostomi</taxon>
        <taxon>Mammalia</taxon>
        <taxon>Metatheria</taxon>
        <taxon>Dasyuromorphia</taxon>
        <taxon>Dasyuridae</taxon>
        <taxon>Sarcophilus</taxon>
    </lineage>
</organism>
<reference evidence="1" key="3">
    <citation type="submission" date="2025-09" db="UniProtKB">
        <authorList>
            <consortium name="Ensembl"/>
        </authorList>
    </citation>
    <scope>IDENTIFICATION</scope>
</reference>
<dbReference type="GeneTree" id="ENSGT00730000111022"/>
<dbReference type="AlphaFoldDB" id="G3VXA6"/>
<evidence type="ECO:0000313" key="2">
    <source>
        <dbReference type="Proteomes" id="UP000007648"/>
    </source>
</evidence>
<keyword evidence="2" id="KW-1185">Reference proteome</keyword>
<accession>G3VXA6</accession>
<evidence type="ECO:0000313" key="1">
    <source>
        <dbReference type="Ensembl" id="ENSSHAP00000007811.2"/>
    </source>
</evidence>